<comment type="caution">
    <text evidence="1">The sequence shown here is derived from an EMBL/GenBank/DDBJ whole genome shotgun (WGS) entry which is preliminary data.</text>
</comment>
<name>A0ABU7KCX3_9ACTN</name>
<dbReference type="Proteomes" id="UP001356095">
    <property type="component" value="Unassembled WGS sequence"/>
</dbReference>
<organism evidence="1 2">
    <name type="scientific">Nocardiopsis codii</name>
    <dbReference type="NCBI Taxonomy" id="3065942"/>
    <lineage>
        <taxon>Bacteria</taxon>
        <taxon>Bacillati</taxon>
        <taxon>Actinomycetota</taxon>
        <taxon>Actinomycetes</taxon>
        <taxon>Streptosporangiales</taxon>
        <taxon>Nocardiopsidaceae</taxon>
        <taxon>Nocardiopsis</taxon>
    </lineage>
</organism>
<dbReference type="RefSeq" id="WP_330093855.1">
    <property type="nucleotide sequence ID" value="NZ_JAUZMY010000026.1"/>
</dbReference>
<sequence length="111" mass="12259">MHDVKPDQVPNRLPMFSISDSHGDEIRVIPGGAGFSGLFVVVNNSRDGCAYSLNREETVRLRDWLDTHLATHTGPNEPASRDDRCGWCGHDHLAEMGMDTNVRDESVADPS</sequence>
<proteinExistence type="predicted"/>
<reference evidence="1 2" key="1">
    <citation type="submission" date="2023-08" db="EMBL/GenBank/DDBJ databases">
        <authorList>
            <person name="Girao M."/>
            <person name="Carvalho M.F."/>
        </authorList>
    </citation>
    <scope>NUCLEOTIDE SEQUENCE [LARGE SCALE GENOMIC DNA]</scope>
    <source>
        <strain evidence="1 2">CT-R113</strain>
    </source>
</reference>
<gene>
    <name evidence="1" type="ORF">Q8791_22980</name>
</gene>
<protein>
    <submittedName>
        <fullName evidence="1">Uncharacterized protein</fullName>
    </submittedName>
</protein>
<dbReference type="EMBL" id="JAUZMY010000026">
    <property type="protein sequence ID" value="MEE2040085.1"/>
    <property type="molecule type" value="Genomic_DNA"/>
</dbReference>
<evidence type="ECO:0000313" key="1">
    <source>
        <dbReference type="EMBL" id="MEE2040085.1"/>
    </source>
</evidence>
<keyword evidence="2" id="KW-1185">Reference proteome</keyword>
<evidence type="ECO:0000313" key="2">
    <source>
        <dbReference type="Proteomes" id="UP001356095"/>
    </source>
</evidence>
<accession>A0ABU7KCX3</accession>